<dbReference type="Proteomes" id="UP000053789">
    <property type="component" value="Unassembled WGS sequence"/>
</dbReference>
<protein>
    <submittedName>
        <fullName evidence="2">Uncharacterized protein</fullName>
    </submittedName>
</protein>
<gene>
    <name evidence="2" type="ORF">Z519_07051</name>
</gene>
<dbReference type="AlphaFoldDB" id="A0A0D2HFP5"/>
<evidence type="ECO:0000313" key="2">
    <source>
        <dbReference type="EMBL" id="KIW92068.1"/>
    </source>
</evidence>
<name>A0A0D2HFP5_CLAB1</name>
<organism evidence="2 3">
    <name type="scientific">Cladophialophora bantiana (strain ATCC 10958 / CBS 173.52 / CDC B-1940 / NIH 8579)</name>
    <name type="common">Xylohypha bantiana</name>
    <dbReference type="NCBI Taxonomy" id="1442370"/>
    <lineage>
        <taxon>Eukaryota</taxon>
        <taxon>Fungi</taxon>
        <taxon>Dikarya</taxon>
        <taxon>Ascomycota</taxon>
        <taxon>Pezizomycotina</taxon>
        <taxon>Eurotiomycetes</taxon>
        <taxon>Chaetothyriomycetidae</taxon>
        <taxon>Chaetothyriales</taxon>
        <taxon>Herpotrichiellaceae</taxon>
        <taxon>Cladophialophora</taxon>
    </lineage>
</organism>
<dbReference type="EMBL" id="KN846989">
    <property type="protein sequence ID" value="KIW92068.1"/>
    <property type="molecule type" value="Genomic_DNA"/>
</dbReference>
<keyword evidence="3" id="KW-1185">Reference proteome</keyword>
<dbReference type="OrthoDB" id="1658288at2759"/>
<reference evidence="2" key="1">
    <citation type="submission" date="2015-01" db="EMBL/GenBank/DDBJ databases">
        <title>The Genome Sequence of Cladophialophora bantiana CBS 173.52.</title>
        <authorList>
            <consortium name="The Broad Institute Genomics Platform"/>
            <person name="Cuomo C."/>
            <person name="de Hoog S."/>
            <person name="Gorbushina A."/>
            <person name="Stielow B."/>
            <person name="Teixiera M."/>
            <person name="Abouelleil A."/>
            <person name="Chapman S.B."/>
            <person name="Priest M."/>
            <person name="Young S.K."/>
            <person name="Wortman J."/>
            <person name="Nusbaum C."/>
            <person name="Birren B."/>
        </authorList>
    </citation>
    <scope>NUCLEOTIDE SEQUENCE [LARGE SCALE GENOMIC DNA]</scope>
    <source>
        <strain evidence="2">CBS 173.52</strain>
    </source>
</reference>
<evidence type="ECO:0000256" key="1">
    <source>
        <dbReference type="SAM" id="MobiDB-lite"/>
    </source>
</evidence>
<dbReference type="VEuPathDB" id="FungiDB:Z519_07051"/>
<proteinExistence type="predicted"/>
<dbReference type="RefSeq" id="XP_016618737.1">
    <property type="nucleotide sequence ID" value="XM_016764787.1"/>
</dbReference>
<accession>A0A0D2HFP5</accession>
<feature type="region of interest" description="Disordered" evidence="1">
    <location>
        <begin position="1"/>
        <end position="20"/>
    </location>
</feature>
<dbReference type="GeneID" id="27699979"/>
<dbReference type="HOGENOM" id="CLU_1927360_0_0_1"/>
<feature type="compositionally biased region" description="Polar residues" evidence="1">
    <location>
        <begin position="1"/>
        <end position="10"/>
    </location>
</feature>
<evidence type="ECO:0000313" key="3">
    <source>
        <dbReference type="Proteomes" id="UP000053789"/>
    </source>
</evidence>
<sequence length="131" mass="14303">MATSSFQQSGRIRGSKRDPAEQIPIPKVITDIIRKKTGNINRTSVKFAIKDIARLLVKSSLSKTGKTGTALVIFCDPVPGRYLAMMQSSDREVLSGDGDDDGESSVDVNIKFIGTAQLYEPQSEENIVTKK</sequence>